<dbReference type="RefSeq" id="WP_165279057.1">
    <property type="nucleotide sequence ID" value="NZ_JAUZQE010000001.1"/>
</dbReference>
<keyword evidence="3" id="KW-1185">Reference proteome</keyword>
<feature type="transmembrane region" description="Helical" evidence="1">
    <location>
        <begin position="44"/>
        <end position="69"/>
    </location>
</feature>
<organism evidence="2 3">
    <name type="scientific">Yanghanlia caeni</name>
    <dbReference type="NCBI Taxonomy" id="3064283"/>
    <lineage>
        <taxon>Bacteria</taxon>
        <taxon>Pseudomonadati</taxon>
        <taxon>Pseudomonadota</taxon>
        <taxon>Betaproteobacteria</taxon>
        <taxon>Burkholderiales</taxon>
        <taxon>Alcaligenaceae</taxon>
        <taxon>Yanghanlia</taxon>
    </lineage>
</organism>
<sequence length="73" mass="8236">MTQRSTDEPRNYSFLQTVRAVAWGMLGIRKGRGHKEDFSRLNPLHLILAGLAATALFVFLLVAAARWFIGYLT</sequence>
<dbReference type="EMBL" id="JAUZQE010000001">
    <property type="protein sequence ID" value="MDR4124400.1"/>
    <property type="molecule type" value="Genomic_DNA"/>
</dbReference>
<dbReference type="InterPro" id="IPR021344">
    <property type="entry name" value="DUF2970"/>
</dbReference>
<reference evidence="2 3" key="1">
    <citation type="submission" date="2023-08" db="EMBL/GenBank/DDBJ databases">
        <title>Alcaligenaceae gen. nov., a novel taxon isolated from the sludge of Yixing Pesticide Factory.</title>
        <authorList>
            <person name="Ruan L."/>
        </authorList>
    </citation>
    <scope>NUCLEOTIDE SEQUENCE [LARGE SCALE GENOMIC DNA]</scope>
    <source>
        <strain evidence="2 3">LG-2</strain>
    </source>
</reference>
<comment type="caution">
    <text evidence="2">The sequence shown here is derived from an EMBL/GenBank/DDBJ whole genome shotgun (WGS) entry which is preliminary data.</text>
</comment>
<evidence type="ECO:0000313" key="2">
    <source>
        <dbReference type="EMBL" id="MDR4124400.1"/>
    </source>
</evidence>
<protein>
    <submittedName>
        <fullName evidence="2">DUF2970 domain-containing protein</fullName>
    </submittedName>
</protein>
<keyword evidence="1" id="KW-1133">Transmembrane helix</keyword>
<evidence type="ECO:0000313" key="3">
    <source>
        <dbReference type="Proteomes" id="UP001232156"/>
    </source>
</evidence>
<gene>
    <name evidence="2" type="ORF">Q8947_00140</name>
</gene>
<dbReference type="Proteomes" id="UP001232156">
    <property type="component" value="Unassembled WGS sequence"/>
</dbReference>
<proteinExistence type="predicted"/>
<evidence type="ECO:0000256" key="1">
    <source>
        <dbReference type="SAM" id="Phobius"/>
    </source>
</evidence>
<dbReference type="Pfam" id="PF11174">
    <property type="entry name" value="DUF2970"/>
    <property type="match status" value="1"/>
</dbReference>
<accession>A0ABU1D1T4</accession>
<name>A0ABU1D1T4_9BURK</name>
<keyword evidence="1" id="KW-0812">Transmembrane</keyword>
<keyword evidence="1" id="KW-0472">Membrane</keyword>